<organism evidence="1">
    <name type="scientific">Lygus hesperus</name>
    <name type="common">Western plant bug</name>
    <dbReference type="NCBI Taxonomy" id="30085"/>
    <lineage>
        <taxon>Eukaryota</taxon>
        <taxon>Metazoa</taxon>
        <taxon>Ecdysozoa</taxon>
        <taxon>Arthropoda</taxon>
        <taxon>Hexapoda</taxon>
        <taxon>Insecta</taxon>
        <taxon>Pterygota</taxon>
        <taxon>Neoptera</taxon>
        <taxon>Paraneoptera</taxon>
        <taxon>Hemiptera</taxon>
        <taxon>Heteroptera</taxon>
        <taxon>Panheteroptera</taxon>
        <taxon>Cimicomorpha</taxon>
        <taxon>Miridae</taxon>
        <taxon>Mirini</taxon>
        <taxon>Lygus</taxon>
    </lineage>
</organism>
<reference evidence="1" key="1">
    <citation type="journal article" date="2016" name="Gigascience">
        <title>De novo construction of an expanded transcriptome assembly for the western tarnished plant bug, Lygus hesperus.</title>
        <authorList>
            <person name="Tassone E.E."/>
            <person name="Geib S.M."/>
            <person name="Hall B."/>
            <person name="Fabrick J.A."/>
            <person name="Brent C.S."/>
            <person name="Hull J.J."/>
        </authorList>
    </citation>
    <scope>NUCLEOTIDE SEQUENCE</scope>
</reference>
<accession>A0A146L4S3</accession>
<gene>
    <name evidence="1" type="ORF">g.17614</name>
</gene>
<sequence length="119" mass="13194">MRPTGLSSLCSCRVIGEVQPCIIPPSREPMETIALEITCFAIPAFLPVDRTVPSGDFILEKRRFSKSPATRHFYNTLPPGTDCYLELPNFLYGVLPHSRSSLSVVVGEYSSDIYDILNA</sequence>
<dbReference type="AlphaFoldDB" id="A0A146L4S3"/>
<dbReference type="EMBL" id="GDHC01016472">
    <property type="protein sequence ID" value="JAQ02157.1"/>
    <property type="molecule type" value="Transcribed_RNA"/>
</dbReference>
<proteinExistence type="predicted"/>
<name>A0A146L4S3_LYGHE</name>
<evidence type="ECO:0000313" key="1">
    <source>
        <dbReference type="EMBL" id="JAQ02157.1"/>
    </source>
</evidence>
<protein>
    <submittedName>
        <fullName evidence="1">Uncharacterized protein</fullName>
    </submittedName>
</protein>